<evidence type="ECO:0000313" key="2">
    <source>
        <dbReference type="Proteomes" id="UP000308549"/>
    </source>
</evidence>
<gene>
    <name evidence="1" type="ORF">B0A50_00435</name>
</gene>
<accession>A0A4V5N5X6</accession>
<evidence type="ECO:0000313" key="1">
    <source>
        <dbReference type="EMBL" id="TKA33599.1"/>
    </source>
</evidence>
<dbReference type="EMBL" id="NAJL01000002">
    <property type="protein sequence ID" value="TKA33599.1"/>
    <property type="molecule type" value="Genomic_DNA"/>
</dbReference>
<organism evidence="1 2">
    <name type="scientific">Salinomyces thailandicus</name>
    <dbReference type="NCBI Taxonomy" id="706561"/>
    <lineage>
        <taxon>Eukaryota</taxon>
        <taxon>Fungi</taxon>
        <taxon>Dikarya</taxon>
        <taxon>Ascomycota</taxon>
        <taxon>Pezizomycotina</taxon>
        <taxon>Dothideomycetes</taxon>
        <taxon>Dothideomycetidae</taxon>
        <taxon>Mycosphaerellales</taxon>
        <taxon>Teratosphaeriaceae</taxon>
        <taxon>Salinomyces</taxon>
    </lineage>
</organism>
<name>A0A4V5N5X6_9PEZI</name>
<dbReference type="InterPro" id="IPR011333">
    <property type="entry name" value="SKP1/BTB/POZ_sf"/>
</dbReference>
<protein>
    <recommendedName>
        <fullName evidence="3">BTB domain-containing protein</fullName>
    </recommendedName>
</protein>
<evidence type="ECO:0008006" key="3">
    <source>
        <dbReference type="Google" id="ProtNLM"/>
    </source>
</evidence>
<comment type="caution">
    <text evidence="1">The sequence shown here is derived from an EMBL/GenBank/DDBJ whole genome shotgun (WGS) entry which is preliminary data.</text>
</comment>
<reference evidence="1 2" key="1">
    <citation type="submission" date="2017-03" db="EMBL/GenBank/DDBJ databases">
        <title>Genomes of endolithic fungi from Antarctica.</title>
        <authorList>
            <person name="Coleine C."/>
            <person name="Masonjones S."/>
            <person name="Stajich J.E."/>
        </authorList>
    </citation>
    <scope>NUCLEOTIDE SEQUENCE [LARGE SCALE GENOMIC DNA]</scope>
    <source>
        <strain evidence="1 2">CCFEE 6315</strain>
    </source>
</reference>
<sequence length="234" mass="26584">MLTLEDAGKALRSLHASPLIEIHVGVGNPPFFIQQAFLEATSDFFIAALRPHMFEEGKAKRLDFPEDDLEAWGVLLVYILQRRVPCNLREHEELCTRCWQLGDAYSIPEFRDQAMIHLVSSHRTGHVITRQAATLGLKVSAPNSKMRRLVAEELAFKMKEERASGRFVMKDLEETIDGQGMPGEYLLAVERLKDGGRPREFQGRTTGIEVYLNVGRLDFLVGKDLARQLPFYLD</sequence>
<keyword evidence="2" id="KW-1185">Reference proteome</keyword>
<dbReference type="OrthoDB" id="194443at2759"/>
<dbReference type="AlphaFoldDB" id="A0A4V5N5X6"/>
<dbReference type="Gene3D" id="3.30.710.10">
    <property type="entry name" value="Potassium Channel Kv1.1, Chain A"/>
    <property type="match status" value="1"/>
</dbReference>
<proteinExistence type="predicted"/>
<dbReference type="Proteomes" id="UP000308549">
    <property type="component" value="Unassembled WGS sequence"/>
</dbReference>